<keyword evidence="5" id="KW-0186">Copper</keyword>
<dbReference type="InterPro" id="IPR011707">
    <property type="entry name" value="Cu-oxidase-like_N"/>
</dbReference>
<comment type="similarity">
    <text evidence="1">Belongs to the multicopper oxidase family.</text>
</comment>
<evidence type="ECO:0000256" key="6">
    <source>
        <dbReference type="ARBA" id="ARBA00023180"/>
    </source>
</evidence>
<keyword evidence="2" id="KW-0479">Metal-binding</keyword>
<evidence type="ECO:0000256" key="2">
    <source>
        <dbReference type="ARBA" id="ARBA00022723"/>
    </source>
</evidence>
<gene>
    <name evidence="10" type="ORF">N7452_007028</name>
</gene>
<name>A0A9W9QEL7_PENBR</name>
<evidence type="ECO:0000256" key="3">
    <source>
        <dbReference type="ARBA" id="ARBA00022737"/>
    </source>
</evidence>
<evidence type="ECO:0000259" key="7">
    <source>
        <dbReference type="Pfam" id="PF00394"/>
    </source>
</evidence>
<sequence>MDGVVSVTQCPLAPGNVMSYRWRATQYGTTWYHSHIGLQTWEGVYGGVIINGPASSNYDEDKGVILLSDWDINTVDQLWTQAQTVGAPQLDNGLINGHNVFGGDNGSIQTGYRFNVSFVSGASYRLRVTNVACDTQFKFSIDHHTLTVISMDFVPIKPYRTTVINISIGQRYDVIVQADQESITNSFWLRAIPQLSCSTNSNAENIRGIINYGIGSATSLPNTTSYTITDTCEDEPASKLSPIISKDLSLTASDFYYNEDLPASVAQNENSVFRWYLNGTSMQVTWYQPTLMDFVDKGQGYYGGAVEPPDPTQPSRAVISVRKAETWVLVIIETTVQAPHPIHLHGHDFLVVAQGSGAWNVDTNTLNLDYAAGSLPKRDTALLPALGHLVLAFRTDNPGAWLMHCHIGWHIDQGFALQFVEREDEIRGMLNVYGNALGGWWEYGKAMKENCDIWNRYDPGGQILVNGAGI</sequence>
<dbReference type="Gene3D" id="2.60.40.420">
    <property type="entry name" value="Cupredoxins - blue copper proteins"/>
    <property type="match status" value="3"/>
</dbReference>
<comment type="caution">
    <text evidence="10">The sequence shown here is derived from an EMBL/GenBank/DDBJ whole genome shotgun (WGS) entry which is preliminary data.</text>
</comment>
<dbReference type="PANTHER" id="PTHR11709">
    <property type="entry name" value="MULTI-COPPER OXIDASE"/>
    <property type="match status" value="1"/>
</dbReference>
<evidence type="ECO:0000313" key="10">
    <source>
        <dbReference type="EMBL" id="KAJ5334625.1"/>
    </source>
</evidence>
<dbReference type="Pfam" id="PF07731">
    <property type="entry name" value="Cu-oxidase_2"/>
    <property type="match status" value="1"/>
</dbReference>
<dbReference type="CDD" id="cd13901">
    <property type="entry name" value="CuRO_3_MaLCC_like"/>
    <property type="match status" value="1"/>
</dbReference>
<protein>
    <submittedName>
        <fullName evidence="10">Laccase</fullName>
    </submittedName>
</protein>
<dbReference type="Pfam" id="PF07732">
    <property type="entry name" value="Cu-oxidase_3"/>
    <property type="match status" value="1"/>
</dbReference>
<dbReference type="Proteomes" id="UP001147695">
    <property type="component" value="Unassembled WGS sequence"/>
</dbReference>
<accession>A0A9W9QEL7</accession>
<evidence type="ECO:0000256" key="5">
    <source>
        <dbReference type="ARBA" id="ARBA00023008"/>
    </source>
</evidence>
<dbReference type="InterPro" id="IPR008972">
    <property type="entry name" value="Cupredoxin"/>
</dbReference>
<dbReference type="Pfam" id="PF00394">
    <property type="entry name" value="Cu-oxidase"/>
    <property type="match status" value="1"/>
</dbReference>
<dbReference type="GO" id="GO:0005507">
    <property type="term" value="F:copper ion binding"/>
    <property type="evidence" value="ECO:0007669"/>
    <property type="project" value="InterPro"/>
</dbReference>
<keyword evidence="3" id="KW-0677">Repeat</keyword>
<dbReference type="AlphaFoldDB" id="A0A9W9QEL7"/>
<keyword evidence="4" id="KW-0560">Oxidoreductase</keyword>
<evidence type="ECO:0000256" key="1">
    <source>
        <dbReference type="ARBA" id="ARBA00010609"/>
    </source>
</evidence>
<evidence type="ECO:0000259" key="8">
    <source>
        <dbReference type="Pfam" id="PF07731"/>
    </source>
</evidence>
<dbReference type="EMBL" id="JAPZBQ010000004">
    <property type="protein sequence ID" value="KAJ5334625.1"/>
    <property type="molecule type" value="Genomic_DNA"/>
</dbReference>
<evidence type="ECO:0000256" key="4">
    <source>
        <dbReference type="ARBA" id="ARBA00023002"/>
    </source>
</evidence>
<dbReference type="InterPro" id="IPR011706">
    <property type="entry name" value="Cu-oxidase_C"/>
</dbReference>
<dbReference type="FunFam" id="2.60.40.420:FF:000038">
    <property type="entry name" value="Extracellular dihydrogeodin oxidase/laccase"/>
    <property type="match status" value="1"/>
</dbReference>
<keyword evidence="6" id="KW-0325">Glycoprotein</keyword>
<dbReference type="SUPFAM" id="SSF49503">
    <property type="entry name" value="Cupredoxins"/>
    <property type="match status" value="3"/>
</dbReference>
<feature type="domain" description="Plastocyanin-like" evidence="9">
    <location>
        <begin position="1"/>
        <end position="54"/>
    </location>
</feature>
<feature type="domain" description="Plastocyanin-like" evidence="8">
    <location>
        <begin position="284"/>
        <end position="424"/>
    </location>
</feature>
<dbReference type="PANTHER" id="PTHR11709:SF502">
    <property type="entry name" value="MULTICOPPER OXIDASE"/>
    <property type="match status" value="1"/>
</dbReference>
<dbReference type="GO" id="GO:0016491">
    <property type="term" value="F:oxidoreductase activity"/>
    <property type="evidence" value="ECO:0007669"/>
    <property type="project" value="UniProtKB-KW"/>
</dbReference>
<organism evidence="10 11">
    <name type="scientific">Penicillium brevicompactum</name>
    <dbReference type="NCBI Taxonomy" id="5074"/>
    <lineage>
        <taxon>Eukaryota</taxon>
        <taxon>Fungi</taxon>
        <taxon>Dikarya</taxon>
        <taxon>Ascomycota</taxon>
        <taxon>Pezizomycotina</taxon>
        <taxon>Eurotiomycetes</taxon>
        <taxon>Eurotiomycetidae</taxon>
        <taxon>Eurotiales</taxon>
        <taxon>Aspergillaceae</taxon>
        <taxon>Penicillium</taxon>
    </lineage>
</organism>
<dbReference type="CDD" id="cd13880">
    <property type="entry name" value="CuRO_2_MaLCC_like"/>
    <property type="match status" value="1"/>
</dbReference>
<reference evidence="10" key="1">
    <citation type="submission" date="2022-12" db="EMBL/GenBank/DDBJ databases">
        <authorList>
            <person name="Petersen C."/>
        </authorList>
    </citation>
    <scope>NUCLEOTIDE SEQUENCE</scope>
    <source>
        <strain evidence="10">IBT 35673</strain>
    </source>
</reference>
<proteinExistence type="inferred from homology"/>
<feature type="domain" description="Plastocyanin-like" evidence="7">
    <location>
        <begin position="63"/>
        <end position="212"/>
    </location>
</feature>
<dbReference type="InterPro" id="IPR001117">
    <property type="entry name" value="Cu-oxidase_2nd"/>
</dbReference>
<evidence type="ECO:0000259" key="9">
    <source>
        <dbReference type="Pfam" id="PF07732"/>
    </source>
</evidence>
<reference evidence="10" key="2">
    <citation type="journal article" date="2023" name="IMA Fungus">
        <title>Comparative genomic study of the Penicillium genus elucidates a diverse pangenome and 15 lateral gene transfer events.</title>
        <authorList>
            <person name="Petersen C."/>
            <person name="Sorensen T."/>
            <person name="Nielsen M.R."/>
            <person name="Sondergaard T.E."/>
            <person name="Sorensen J.L."/>
            <person name="Fitzpatrick D.A."/>
            <person name="Frisvad J.C."/>
            <person name="Nielsen K.L."/>
        </authorList>
    </citation>
    <scope>NUCLEOTIDE SEQUENCE</scope>
    <source>
        <strain evidence="10">IBT 35673</strain>
    </source>
</reference>
<dbReference type="InterPro" id="IPR045087">
    <property type="entry name" value="Cu-oxidase_fam"/>
</dbReference>
<evidence type="ECO:0000313" key="11">
    <source>
        <dbReference type="Proteomes" id="UP001147695"/>
    </source>
</evidence>